<dbReference type="AlphaFoldDB" id="A0A7J5A6Y1"/>
<evidence type="ECO:0000313" key="10">
    <source>
        <dbReference type="Proteomes" id="UP000467305"/>
    </source>
</evidence>
<evidence type="ECO:0000256" key="8">
    <source>
        <dbReference type="SAM" id="Phobius"/>
    </source>
</evidence>
<dbReference type="InterPro" id="IPR018480">
    <property type="entry name" value="PNAcMuramoyl-5peptid_Trfase_CS"/>
</dbReference>
<keyword evidence="7" id="KW-0460">Magnesium</keyword>
<feature type="binding site" evidence="7">
    <location>
        <position position="219"/>
    </location>
    <ligand>
        <name>Mg(2+)</name>
        <dbReference type="ChEBI" id="CHEBI:18420"/>
    </ligand>
</feature>
<keyword evidence="10" id="KW-1185">Reference proteome</keyword>
<feature type="transmembrane region" description="Helical" evidence="8">
    <location>
        <begin position="329"/>
        <end position="349"/>
    </location>
</feature>
<feature type="transmembrane region" description="Helical" evidence="8">
    <location>
        <begin position="221"/>
        <end position="241"/>
    </location>
</feature>
<evidence type="ECO:0000256" key="5">
    <source>
        <dbReference type="ARBA" id="ARBA00022989"/>
    </source>
</evidence>
<keyword evidence="6 8" id="KW-0472">Membrane</keyword>
<dbReference type="GO" id="GO:0009103">
    <property type="term" value="P:lipopolysaccharide biosynthetic process"/>
    <property type="evidence" value="ECO:0007669"/>
    <property type="project" value="TreeGrafter"/>
</dbReference>
<gene>
    <name evidence="9" type="ORF">F7018_17355</name>
</gene>
<feature type="transmembrane region" description="Helical" evidence="8">
    <location>
        <begin position="137"/>
        <end position="154"/>
    </location>
</feature>
<dbReference type="Pfam" id="PF00953">
    <property type="entry name" value="Glycos_transf_4"/>
    <property type="match status" value="1"/>
</dbReference>
<comment type="subcellular location">
    <subcellularLocation>
        <location evidence="1">Cell membrane</location>
        <topology evidence="1">Multi-pass membrane protein</topology>
    </subcellularLocation>
</comment>
<feature type="transmembrane region" description="Helical" evidence="8">
    <location>
        <begin position="50"/>
        <end position="71"/>
    </location>
</feature>
<dbReference type="GO" id="GO:0044038">
    <property type="term" value="P:cell wall macromolecule biosynthetic process"/>
    <property type="evidence" value="ECO:0007669"/>
    <property type="project" value="TreeGrafter"/>
</dbReference>
<name>A0A7J5A6Y1_9FLAO</name>
<evidence type="ECO:0000256" key="7">
    <source>
        <dbReference type="PIRSR" id="PIRSR600715-1"/>
    </source>
</evidence>
<dbReference type="GO" id="GO:0016780">
    <property type="term" value="F:phosphotransferase activity, for other substituted phosphate groups"/>
    <property type="evidence" value="ECO:0007669"/>
    <property type="project" value="InterPro"/>
</dbReference>
<feature type="transmembrane region" description="Helical" evidence="8">
    <location>
        <begin position="190"/>
        <end position="209"/>
    </location>
</feature>
<dbReference type="OrthoDB" id="9783652at2"/>
<feature type="transmembrane region" description="Helical" evidence="8">
    <location>
        <begin position="77"/>
        <end position="95"/>
    </location>
</feature>
<dbReference type="EMBL" id="WAAU01000036">
    <property type="protein sequence ID" value="KAB1153288.1"/>
    <property type="molecule type" value="Genomic_DNA"/>
</dbReference>
<comment type="cofactor">
    <cofactor evidence="7">
        <name>Mg(2+)</name>
        <dbReference type="ChEBI" id="CHEBI:18420"/>
    </cofactor>
</comment>
<dbReference type="PANTHER" id="PTHR22926">
    <property type="entry name" value="PHOSPHO-N-ACETYLMURAMOYL-PENTAPEPTIDE-TRANSFERASE"/>
    <property type="match status" value="1"/>
</dbReference>
<dbReference type="InterPro" id="IPR000715">
    <property type="entry name" value="Glycosyl_transferase_4"/>
</dbReference>
<keyword evidence="2" id="KW-1003">Cell membrane</keyword>
<protein>
    <submittedName>
        <fullName evidence="9">Undecaprenyl/decaprenyl-phosphate alpha-N-acetylglucosaminyl 1-phosphate transferase</fullName>
    </submittedName>
</protein>
<comment type="caution">
    <text evidence="9">The sequence shown here is derived from an EMBL/GenBank/DDBJ whole genome shotgun (WGS) entry which is preliminary data.</text>
</comment>
<accession>A0A7J5A6Y1</accession>
<dbReference type="RefSeq" id="WP_150901372.1">
    <property type="nucleotide sequence ID" value="NZ_WAAU01000036.1"/>
</dbReference>
<dbReference type="Proteomes" id="UP000467305">
    <property type="component" value="Unassembled WGS sequence"/>
</dbReference>
<feature type="transmembrane region" description="Helical" evidence="8">
    <location>
        <begin position="6"/>
        <end position="29"/>
    </location>
</feature>
<keyword evidence="7" id="KW-0479">Metal-binding</keyword>
<reference evidence="9 10" key="1">
    <citation type="submission" date="2019-09" db="EMBL/GenBank/DDBJ databases">
        <authorList>
            <person name="Cao W.R."/>
        </authorList>
    </citation>
    <scope>NUCLEOTIDE SEQUENCE [LARGE SCALE GENOMIC DNA]</scope>
    <source>
        <strain evidence="10">a4</strain>
    </source>
</reference>
<keyword evidence="4 8" id="KW-0812">Transmembrane</keyword>
<keyword evidence="3 9" id="KW-0808">Transferase</keyword>
<proteinExistence type="predicted"/>
<sequence length="376" mass="43064">MQLVMFLITLGLFLIGSFLVTYFVIPKIIKVVSYKKLLDEPNNRSSHKKVTPTLGGVAFYITIILSFFFLKKWDSDLFSLNLMVSITVLFIIGLKDDLIAISAKTKALAQILAISFLVFDNGLMTDTLGGFLGITNVNYWTYLVFVYFAIFFIINSYNLIDGIDGLASSVGIMIFTLYSIIFYLLGENYYFFLCIVIIGTLLAFLSFNLSEKRKIFMGDTGSMIIGFLIALLTFKILTYNYKIDKIDIPSENLIIILTSIISIPVLDTVRVFIIRTINKKSFFIADRNHVHHVFVDQGLSHRRATFFIVFINLIITTIIYLLSSVLNSFALLFVFLLLSVVFYMVLFYFNMKKNENQELRPNFLNKIAKTILNFFL</sequence>
<dbReference type="PROSITE" id="PS01348">
    <property type="entry name" value="MRAY_2"/>
    <property type="match status" value="1"/>
</dbReference>
<feature type="transmembrane region" description="Helical" evidence="8">
    <location>
        <begin position="304"/>
        <end position="323"/>
    </location>
</feature>
<organism evidence="9 10">
    <name type="scientific">Tenacibaculum aiptasiae</name>
    <dbReference type="NCBI Taxonomy" id="426481"/>
    <lineage>
        <taxon>Bacteria</taxon>
        <taxon>Pseudomonadati</taxon>
        <taxon>Bacteroidota</taxon>
        <taxon>Flavobacteriia</taxon>
        <taxon>Flavobacteriales</taxon>
        <taxon>Flavobacteriaceae</taxon>
        <taxon>Tenacibaculum</taxon>
    </lineage>
</organism>
<dbReference type="PANTHER" id="PTHR22926:SF3">
    <property type="entry name" value="UNDECAPRENYL-PHOSPHATE ALPHA-N-ACETYLGLUCOSAMINYL 1-PHOSPHATE TRANSFERASE"/>
    <property type="match status" value="1"/>
</dbReference>
<dbReference type="GO" id="GO:0046872">
    <property type="term" value="F:metal ion binding"/>
    <property type="evidence" value="ECO:0007669"/>
    <property type="project" value="UniProtKB-KW"/>
</dbReference>
<evidence type="ECO:0000256" key="3">
    <source>
        <dbReference type="ARBA" id="ARBA00022679"/>
    </source>
</evidence>
<feature type="transmembrane region" description="Helical" evidence="8">
    <location>
        <begin position="166"/>
        <end position="184"/>
    </location>
</feature>
<dbReference type="CDD" id="cd06853">
    <property type="entry name" value="GT_WecA_like"/>
    <property type="match status" value="1"/>
</dbReference>
<evidence type="ECO:0000313" key="9">
    <source>
        <dbReference type="EMBL" id="KAB1153288.1"/>
    </source>
</evidence>
<feature type="transmembrane region" description="Helical" evidence="8">
    <location>
        <begin position="253"/>
        <end position="273"/>
    </location>
</feature>
<keyword evidence="5 8" id="KW-1133">Transmembrane helix</keyword>
<feature type="binding site" evidence="7">
    <location>
        <position position="158"/>
    </location>
    <ligand>
        <name>Mg(2+)</name>
        <dbReference type="ChEBI" id="CHEBI:18420"/>
    </ligand>
</feature>
<evidence type="ECO:0000256" key="1">
    <source>
        <dbReference type="ARBA" id="ARBA00004651"/>
    </source>
</evidence>
<evidence type="ECO:0000256" key="2">
    <source>
        <dbReference type="ARBA" id="ARBA00022475"/>
    </source>
</evidence>
<evidence type="ECO:0000256" key="6">
    <source>
        <dbReference type="ARBA" id="ARBA00023136"/>
    </source>
</evidence>
<evidence type="ECO:0000256" key="4">
    <source>
        <dbReference type="ARBA" id="ARBA00022692"/>
    </source>
</evidence>
<dbReference type="GO" id="GO:0005886">
    <property type="term" value="C:plasma membrane"/>
    <property type="evidence" value="ECO:0007669"/>
    <property type="project" value="UniProtKB-SubCell"/>
</dbReference>
<dbReference type="GO" id="GO:0071555">
    <property type="term" value="P:cell wall organization"/>
    <property type="evidence" value="ECO:0007669"/>
    <property type="project" value="TreeGrafter"/>
</dbReference>